<accession>A0A0H5RBT2</accession>
<dbReference type="EMBL" id="HACM01010794">
    <property type="protein sequence ID" value="CRZ11236.1"/>
    <property type="molecule type" value="Transcribed_RNA"/>
</dbReference>
<name>A0A0H5RBT2_9EUKA</name>
<organism evidence="6">
    <name type="scientific">Spongospora subterranea</name>
    <dbReference type="NCBI Taxonomy" id="70186"/>
    <lineage>
        <taxon>Eukaryota</taxon>
        <taxon>Sar</taxon>
        <taxon>Rhizaria</taxon>
        <taxon>Endomyxa</taxon>
        <taxon>Phytomyxea</taxon>
        <taxon>Plasmodiophorida</taxon>
        <taxon>Plasmodiophoridae</taxon>
        <taxon>Spongospora</taxon>
    </lineage>
</organism>
<comment type="similarity">
    <text evidence="1">Belongs to the acetyltransferase family. GNAT subfamily.</text>
</comment>
<keyword evidence="3" id="KW-0012">Acyltransferase</keyword>
<sequence length="265" mass="30280">MTKLTGFHKPLDAQMENRVGTNDRAQQNESSLHYYRNTASWRISRIRLIFASTTVENTGTVPFHIQSSASSVLAETAPRFRQPVPGSRRQPIADRGGAMLLNQDTILIGDRVRLVPYKVEHVQQYHEWMQDPEILELTASEPLTLEQEYAMQTEWRQDPNKCTFIVVDKLTDTPVGDINLFLEFHEPGEAEIDVMIADKRFRRKGLAWSAVQTMMQYAKEVLGLRVLIAKISAENAPSQALFKRAGFEVTDFTECFHEFSFSKSI</sequence>
<feature type="domain" description="N-acetyltransferase" evidence="5">
    <location>
        <begin position="112"/>
        <end position="265"/>
    </location>
</feature>
<dbReference type="InterPro" id="IPR039135">
    <property type="entry name" value="NAT9-like"/>
</dbReference>
<dbReference type="PROSITE" id="PS51186">
    <property type="entry name" value="GNAT"/>
    <property type="match status" value="1"/>
</dbReference>
<dbReference type="PANTHER" id="PTHR13256">
    <property type="entry name" value="N-ACETYLTRANSFERASE 9"/>
    <property type="match status" value="1"/>
</dbReference>
<evidence type="ECO:0000256" key="1">
    <source>
        <dbReference type="ARBA" id="ARBA00009342"/>
    </source>
</evidence>
<evidence type="ECO:0000313" key="6">
    <source>
        <dbReference type="EMBL" id="CRZ11236.1"/>
    </source>
</evidence>
<protein>
    <recommendedName>
        <fullName evidence="5">N-acetyltransferase domain-containing protein</fullName>
    </recommendedName>
</protein>
<proteinExistence type="inferred from homology"/>
<dbReference type="Gene3D" id="3.40.630.30">
    <property type="match status" value="1"/>
</dbReference>
<dbReference type="InterPro" id="IPR000182">
    <property type="entry name" value="GNAT_dom"/>
</dbReference>
<dbReference type="SUPFAM" id="SSF55729">
    <property type="entry name" value="Acyl-CoA N-acyltransferases (Nat)"/>
    <property type="match status" value="1"/>
</dbReference>
<evidence type="ECO:0000256" key="2">
    <source>
        <dbReference type="ARBA" id="ARBA00022679"/>
    </source>
</evidence>
<dbReference type="AlphaFoldDB" id="A0A0H5RBT2"/>
<evidence type="ECO:0000256" key="4">
    <source>
        <dbReference type="SAM" id="MobiDB-lite"/>
    </source>
</evidence>
<evidence type="ECO:0000259" key="5">
    <source>
        <dbReference type="PROSITE" id="PS51186"/>
    </source>
</evidence>
<dbReference type="CDD" id="cd04301">
    <property type="entry name" value="NAT_SF"/>
    <property type="match status" value="1"/>
</dbReference>
<dbReference type="Pfam" id="PF13302">
    <property type="entry name" value="Acetyltransf_3"/>
    <property type="match status" value="1"/>
</dbReference>
<dbReference type="PANTHER" id="PTHR13256:SF16">
    <property type="entry name" value="ALPHA_BETA-TUBULIN-N-ACETYLTRANSFERASE 9"/>
    <property type="match status" value="1"/>
</dbReference>
<feature type="region of interest" description="Disordered" evidence="4">
    <location>
        <begin position="1"/>
        <end position="25"/>
    </location>
</feature>
<keyword evidence="2" id="KW-0808">Transferase</keyword>
<dbReference type="GO" id="GO:0008080">
    <property type="term" value="F:N-acetyltransferase activity"/>
    <property type="evidence" value="ECO:0007669"/>
    <property type="project" value="InterPro"/>
</dbReference>
<evidence type="ECO:0000256" key="3">
    <source>
        <dbReference type="ARBA" id="ARBA00023315"/>
    </source>
</evidence>
<reference evidence="6" key="1">
    <citation type="submission" date="2015-04" db="EMBL/GenBank/DDBJ databases">
        <title>The genome sequence of the plant pathogenic Rhizarian Plasmodiophora brassicae reveals insights in its biotrophic life cycle and the origin of chitin synthesis.</title>
        <authorList>
            <person name="Schwelm A."/>
            <person name="Fogelqvist J."/>
            <person name="Knaust A."/>
            <person name="Julke S."/>
            <person name="Lilja T."/>
            <person name="Dhandapani V."/>
            <person name="Bonilla-Rosso G."/>
            <person name="Karlsson M."/>
            <person name="Shevchenko A."/>
            <person name="Choi S.R."/>
            <person name="Kim H.G."/>
            <person name="Park J.Y."/>
            <person name="Lim Y.P."/>
            <person name="Ludwig-Muller J."/>
            <person name="Dixelius C."/>
        </authorList>
    </citation>
    <scope>NUCLEOTIDE SEQUENCE</scope>
    <source>
        <tissue evidence="6">Potato root galls</tissue>
    </source>
</reference>
<dbReference type="InterPro" id="IPR016181">
    <property type="entry name" value="Acyl_CoA_acyltransferase"/>
</dbReference>